<dbReference type="PROSITE" id="PS00198">
    <property type="entry name" value="4FE4S_FER_1"/>
    <property type="match status" value="1"/>
</dbReference>
<dbReference type="Pfam" id="PF11614">
    <property type="entry name" value="FixG_C"/>
    <property type="match status" value="1"/>
</dbReference>
<comment type="caution">
    <text evidence="9">The sequence shown here is derived from an EMBL/GenBank/DDBJ whole genome shotgun (WGS) entry which is preliminary data.</text>
</comment>
<keyword evidence="10" id="KW-1185">Reference proteome</keyword>
<dbReference type="PANTHER" id="PTHR30176:SF3">
    <property type="entry name" value="FERREDOXIN-TYPE PROTEIN NAPH"/>
    <property type="match status" value="1"/>
</dbReference>
<evidence type="ECO:0000259" key="8">
    <source>
        <dbReference type="PROSITE" id="PS51379"/>
    </source>
</evidence>
<feature type="transmembrane region" description="Helical" evidence="7">
    <location>
        <begin position="125"/>
        <end position="147"/>
    </location>
</feature>
<feature type="transmembrane region" description="Helical" evidence="7">
    <location>
        <begin position="162"/>
        <end position="181"/>
    </location>
</feature>
<name>A0A4Q0XQZ4_9BACT</name>
<evidence type="ECO:0000256" key="6">
    <source>
        <dbReference type="ARBA" id="ARBA00023014"/>
    </source>
</evidence>
<keyword evidence="4" id="KW-0249">Electron transport</keyword>
<organism evidence="9 10">
    <name type="scientific">Candidatus Marinarcus aquaticus</name>
    <dbReference type="NCBI Taxonomy" id="2044504"/>
    <lineage>
        <taxon>Bacteria</taxon>
        <taxon>Pseudomonadati</taxon>
        <taxon>Campylobacterota</taxon>
        <taxon>Epsilonproteobacteria</taxon>
        <taxon>Campylobacterales</taxon>
        <taxon>Arcobacteraceae</taxon>
        <taxon>Candidatus Marinarcus</taxon>
    </lineage>
</organism>
<dbReference type="Proteomes" id="UP000290657">
    <property type="component" value="Unassembled WGS sequence"/>
</dbReference>
<sequence>MTYTKKRYLTYTAITLFCMVLPFITINGNHMLLLSFDKMQFHFLGFAFAIQELYLMPFLLIILFIGIFLSTTMGGRIWCGWACPQTIFRVLFRDLVESKLFKLRRIKNKQKEIDYESYGNQAKKLLAMGLFFLLLLFIASNFMWYFVPPEDFFVYLQNPMEHLFLILFTITVAVFLFYTVVLTKEDFCVYFCPYSRVQSVLYDDNTVHVIYDEKRGATECTSCDACVKICPTHIDIKKGLQVECINCLECADACTGVMAKEGKSSLIQWSSSNQMVHNKPTNHFSVRNIMYAVSIAACIGFILFFSAQKEYLLVNVNRTTNLYKIEDKLVRNNYVFTIQNTQDRAYTYDIHVKNEFFEAKRFKPFTLQPNQRVKKVVTIETTKPMSYSNSKDTPLTLNVSVFAQQEPQKVVLNKKVAFIYPRDSLIK</sequence>
<keyword evidence="7" id="KW-1133">Transmembrane helix</keyword>
<dbReference type="InterPro" id="IPR017900">
    <property type="entry name" value="4Fe4S_Fe_S_CS"/>
</dbReference>
<dbReference type="OrthoDB" id="9811700at2"/>
<evidence type="ECO:0000313" key="10">
    <source>
        <dbReference type="Proteomes" id="UP000290657"/>
    </source>
</evidence>
<evidence type="ECO:0000256" key="1">
    <source>
        <dbReference type="ARBA" id="ARBA00022448"/>
    </source>
</evidence>
<keyword evidence="6" id="KW-0411">Iron-sulfur</keyword>
<keyword evidence="1" id="KW-0813">Transport</keyword>
<dbReference type="NCBIfam" id="TIGR02745">
    <property type="entry name" value="ccoG_rdxA_fixG"/>
    <property type="match status" value="1"/>
</dbReference>
<dbReference type="GO" id="GO:0051539">
    <property type="term" value="F:4 iron, 4 sulfur cluster binding"/>
    <property type="evidence" value="ECO:0007669"/>
    <property type="project" value="UniProtKB-KW"/>
</dbReference>
<keyword evidence="5" id="KW-0408">Iron</keyword>
<protein>
    <submittedName>
        <fullName evidence="9">Cytochrome c oxidase accessory protein CcoG</fullName>
    </submittedName>
</protein>
<evidence type="ECO:0000256" key="7">
    <source>
        <dbReference type="SAM" id="Phobius"/>
    </source>
</evidence>
<evidence type="ECO:0000313" key="9">
    <source>
        <dbReference type="EMBL" id="RXJ58038.1"/>
    </source>
</evidence>
<evidence type="ECO:0000256" key="5">
    <source>
        <dbReference type="ARBA" id="ARBA00023004"/>
    </source>
</evidence>
<keyword evidence="7" id="KW-0812">Transmembrane</keyword>
<dbReference type="RefSeq" id="WP_128995901.1">
    <property type="nucleotide sequence ID" value="NZ_PDKN01000003.1"/>
</dbReference>
<dbReference type="GO" id="GO:0046872">
    <property type="term" value="F:metal ion binding"/>
    <property type="evidence" value="ECO:0007669"/>
    <property type="project" value="UniProtKB-KW"/>
</dbReference>
<keyword evidence="7" id="KW-0472">Membrane</keyword>
<dbReference type="PROSITE" id="PS51379">
    <property type="entry name" value="4FE4S_FER_2"/>
    <property type="match status" value="1"/>
</dbReference>
<evidence type="ECO:0000256" key="4">
    <source>
        <dbReference type="ARBA" id="ARBA00022982"/>
    </source>
</evidence>
<feature type="transmembrane region" description="Helical" evidence="7">
    <location>
        <begin position="289"/>
        <end position="307"/>
    </location>
</feature>
<dbReference type="InterPro" id="IPR051684">
    <property type="entry name" value="Electron_Trans/Redox"/>
</dbReference>
<dbReference type="Gene3D" id="2.60.40.10">
    <property type="entry name" value="Immunoglobulins"/>
    <property type="match status" value="1"/>
</dbReference>
<evidence type="ECO:0000256" key="2">
    <source>
        <dbReference type="ARBA" id="ARBA00022485"/>
    </source>
</evidence>
<feature type="transmembrane region" description="Helical" evidence="7">
    <location>
        <begin position="46"/>
        <end position="69"/>
    </location>
</feature>
<dbReference type="AlphaFoldDB" id="A0A4Q0XQZ4"/>
<dbReference type="InterPro" id="IPR013783">
    <property type="entry name" value="Ig-like_fold"/>
</dbReference>
<dbReference type="GO" id="GO:0005886">
    <property type="term" value="C:plasma membrane"/>
    <property type="evidence" value="ECO:0007669"/>
    <property type="project" value="TreeGrafter"/>
</dbReference>
<reference evidence="9 10" key="1">
    <citation type="submission" date="2017-10" db="EMBL/GenBank/DDBJ databases">
        <title>Genomics of the genus Arcobacter.</title>
        <authorList>
            <person name="Perez-Cataluna A."/>
            <person name="Figueras M.J."/>
        </authorList>
    </citation>
    <scope>NUCLEOTIDE SEQUENCE [LARGE SCALE GENOMIC DNA]</scope>
    <source>
        <strain evidence="9 10">CECT 8987</strain>
    </source>
</reference>
<dbReference type="SUPFAM" id="SSF54862">
    <property type="entry name" value="4Fe-4S ferredoxins"/>
    <property type="match status" value="1"/>
</dbReference>
<dbReference type="Pfam" id="PF13746">
    <property type="entry name" value="Fer4_18"/>
    <property type="match status" value="1"/>
</dbReference>
<accession>A0A4Q0XQZ4</accession>
<dbReference type="EMBL" id="PDKN01000003">
    <property type="protein sequence ID" value="RXJ58038.1"/>
    <property type="molecule type" value="Genomic_DNA"/>
</dbReference>
<dbReference type="InterPro" id="IPR017896">
    <property type="entry name" value="4Fe4S_Fe-S-bd"/>
</dbReference>
<feature type="domain" description="4Fe-4S ferredoxin-type" evidence="8">
    <location>
        <begin position="207"/>
        <end position="239"/>
    </location>
</feature>
<dbReference type="InterPro" id="IPR014116">
    <property type="entry name" value="Cyt_c_oxidase_cbb3_FixG"/>
</dbReference>
<dbReference type="Pfam" id="PF12801">
    <property type="entry name" value="Fer4_5"/>
    <property type="match status" value="2"/>
</dbReference>
<proteinExistence type="predicted"/>
<gene>
    <name evidence="9" type="primary">ccoG</name>
    <name evidence="9" type="ORF">CRV04_05900</name>
</gene>
<keyword evidence="3" id="KW-0479">Metal-binding</keyword>
<feature type="transmembrane region" description="Helical" evidence="7">
    <location>
        <begin position="7"/>
        <end position="26"/>
    </location>
</feature>
<dbReference type="PANTHER" id="PTHR30176">
    <property type="entry name" value="FERREDOXIN-TYPE PROTEIN NAPH"/>
    <property type="match status" value="1"/>
</dbReference>
<dbReference type="InterPro" id="IPR032879">
    <property type="entry name" value="FixG_C"/>
</dbReference>
<evidence type="ECO:0000256" key="3">
    <source>
        <dbReference type="ARBA" id="ARBA00022723"/>
    </source>
</evidence>
<keyword evidence="2" id="KW-0004">4Fe-4S</keyword>
<dbReference type="Gene3D" id="3.30.70.20">
    <property type="match status" value="1"/>
</dbReference>